<evidence type="ECO:0000313" key="9">
    <source>
        <dbReference type="Proteomes" id="UP000078576"/>
    </source>
</evidence>
<feature type="region of interest" description="Disordered" evidence="6">
    <location>
        <begin position="437"/>
        <end position="462"/>
    </location>
</feature>
<feature type="transmembrane region" description="Helical" evidence="7">
    <location>
        <begin position="16"/>
        <end position="37"/>
    </location>
</feature>
<dbReference type="FunFam" id="1.20.1250.20:FF:000196">
    <property type="entry name" value="MFS toxin efflux pump (AflT)"/>
    <property type="match status" value="1"/>
</dbReference>
<dbReference type="InterPro" id="IPR036259">
    <property type="entry name" value="MFS_trans_sf"/>
</dbReference>
<keyword evidence="9" id="KW-1185">Reference proteome</keyword>
<organism evidence="8 9">
    <name type="scientific">Cytospora mali</name>
    <name type="common">Apple Valsa canker fungus</name>
    <name type="synonym">Valsa mali</name>
    <dbReference type="NCBI Taxonomy" id="578113"/>
    <lineage>
        <taxon>Eukaryota</taxon>
        <taxon>Fungi</taxon>
        <taxon>Dikarya</taxon>
        <taxon>Ascomycota</taxon>
        <taxon>Pezizomycotina</taxon>
        <taxon>Sordariomycetes</taxon>
        <taxon>Sordariomycetidae</taxon>
        <taxon>Diaporthales</taxon>
        <taxon>Cytosporaceae</taxon>
        <taxon>Cytospora</taxon>
    </lineage>
</organism>
<proteinExistence type="predicted"/>
<evidence type="ECO:0000256" key="2">
    <source>
        <dbReference type="ARBA" id="ARBA00022448"/>
    </source>
</evidence>
<dbReference type="Proteomes" id="UP000078576">
    <property type="component" value="Unassembled WGS sequence"/>
</dbReference>
<dbReference type="EMBL" id="KN714770">
    <property type="protein sequence ID" value="KUI61214.1"/>
    <property type="molecule type" value="Genomic_DNA"/>
</dbReference>
<feature type="transmembrane region" description="Helical" evidence="7">
    <location>
        <begin position="240"/>
        <end position="259"/>
    </location>
</feature>
<keyword evidence="5 7" id="KW-0472">Membrane</keyword>
<evidence type="ECO:0000256" key="6">
    <source>
        <dbReference type="SAM" id="MobiDB-lite"/>
    </source>
</evidence>
<dbReference type="InterPro" id="IPR011701">
    <property type="entry name" value="MFS"/>
</dbReference>
<accession>A0A194VBE4</accession>
<dbReference type="GO" id="GO:0022857">
    <property type="term" value="F:transmembrane transporter activity"/>
    <property type="evidence" value="ECO:0007669"/>
    <property type="project" value="InterPro"/>
</dbReference>
<gene>
    <name evidence="8" type="ORF">VP1G_08391</name>
</gene>
<evidence type="ECO:0000256" key="1">
    <source>
        <dbReference type="ARBA" id="ARBA00004141"/>
    </source>
</evidence>
<evidence type="ECO:0000313" key="8">
    <source>
        <dbReference type="EMBL" id="KUI61214.1"/>
    </source>
</evidence>
<evidence type="ECO:0000256" key="7">
    <source>
        <dbReference type="SAM" id="Phobius"/>
    </source>
</evidence>
<feature type="region of interest" description="Disordered" evidence="6">
    <location>
        <begin position="505"/>
        <end position="599"/>
    </location>
</feature>
<dbReference type="Pfam" id="PF07690">
    <property type="entry name" value="MFS_1"/>
    <property type="match status" value="1"/>
</dbReference>
<comment type="subcellular location">
    <subcellularLocation>
        <location evidence="1">Membrane</location>
        <topology evidence="1">Multi-pass membrane protein</topology>
    </subcellularLocation>
</comment>
<feature type="transmembrane region" description="Helical" evidence="7">
    <location>
        <begin position="176"/>
        <end position="194"/>
    </location>
</feature>
<sequence length="599" mass="64838">MTSTIYMMLVGMDPRAVAGIGSAGVTGGSLVIIAHIVPMAKRPTYQSLTGGMFGVASIVAPLWGGTTYSWHSGQIIALFVVFGVTLLAFVGIQAWLGEKATIPGRIATQRTVWSACIYTFCLTGTFFLMVYFIPIYFQAVKGVSALQSGIDTIPLIVPQVLALIMAGILTSKLGYYMPFIYTAVVISSVAAGLLTTLTPSTTSANWIGYQILFGFGIGCGFQLPQIAAQTVLPFKDIPTGIAITLFFQSLGGSIFVSAGNNVLNDRLVRYITALKLQGVNAEHVIEAGATAWRGVVPKDYVGDSMTGQSCSKTNGDYSYANDTDLLACASIFRPTPAETLARPTVNHRIGNWGATEYREPNKMVYYYGTAMREIYLPNGTFQDAIDPRQYRKKNYTALRAFQTWTNSSAWAGQASREDIFQQFIISAKMATTKILDEARNNDRNKPQPNRNNAAKTSSVPAAPLVKQADNYDEAPPGVPGPDYSARKQIKPAFSRGMSMLDYTAVTSAGPTPANEIPNPMGSHMRGPRMRESHLPDDADFMRRQTVTERDTGLPRKDPGAETRGTDEFAPGLSRQEAEAGAQDQTSSWEGTNDGFGSHS</sequence>
<keyword evidence="2" id="KW-0813">Transport</keyword>
<evidence type="ECO:0000256" key="3">
    <source>
        <dbReference type="ARBA" id="ARBA00022692"/>
    </source>
</evidence>
<reference evidence="9" key="1">
    <citation type="submission" date="2014-12" db="EMBL/GenBank/DDBJ databases">
        <title>Genome Sequence of Valsa Canker Pathogens Uncovers a Specific Adaption of Colonization on Woody Bark.</title>
        <authorList>
            <person name="Yin Z."/>
            <person name="Liu H."/>
            <person name="Gao X."/>
            <person name="Li Z."/>
            <person name="Song N."/>
            <person name="Ke X."/>
            <person name="Dai Q."/>
            <person name="Wu Y."/>
            <person name="Sun Y."/>
            <person name="Xu J.-R."/>
            <person name="Kang Z.K."/>
            <person name="Wang L."/>
            <person name="Huang L."/>
        </authorList>
    </citation>
    <scope>NUCLEOTIDE SEQUENCE [LARGE SCALE GENOMIC DNA]</scope>
    <source>
        <strain evidence="9">SXYL134</strain>
    </source>
</reference>
<name>A0A194VBE4_CYTMA</name>
<feature type="compositionally biased region" description="Basic and acidic residues" evidence="6">
    <location>
        <begin position="528"/>
        <end position="566"/>
    </location>
</feature>
<dbReference type="SUPFAM" id="SSF103473">
    <property type="entry name" value="MFS general substrate transporter"/>
    <property type="match status" value="1"/>
</dbReference>
<feature type="transmembrane region" description="Helical" evidence="7">
    <location>
        <begin position="44"/>
        <end position="63"/>
    </location>
</feature>
<feature type="transmembrane region" description="Helical" evidence="7">
    <location>
        <begin position="117"/>
        <end position="137"/>
    </location>
</feature>
<dbReference type="Gene3D" id="1.20.1250.20">
    <property type="entry name" value="MFS general substrate transporter like domains"/>
    <property type="match status" value="2"/>
</dbReference>
<feature type="transmembrane region" description="Helical" evidence="7">
    <location>
        <begin position="206"/>
        <end position="228"/>
    </location>
</feature>
<feature type="transmembrane region" description="Helical" evidence="7">
    <location>
        <begin position="75"/>
        <end position="96"/>
    </location>
</feature>
<protein>
    <submittedName>
        <fullName evidence="8">HC-toxin efflux carrier TOXA</fullName>
    </submittedName>
</protein>
<evidence type="ECO:0000256" key="4">
    <source>
        <dbReference type="ARBA" id="ARBA00022989"/>
    </source>
</evidence>
<keyword evidence="3 7" id="KW-0812">Transmembrane</keyword>
<dbReference type="GO" id="GO:0005886">
    <property type="term" value="C:plasma membrane"/>
    <property type="evidence" value="ECO:0007669"/>
    <property type="project" value="TreeGrafter"/>
</dbReference>
<evidence type="ECO:0000256" key="5">
    <source>
        <dbReference type="ARBA" id="ARBA00023136"/>
    </source>
</evidence>
<feature type="compositionally biased region" description="Polar residues" evidence="6">
    <location>
        <begin position="446"/>
        <end position="459"/>
    </location>
</feature>
<keyword evidence="4 7" id="KW-1133">Transmembrane helix</keyword>
<dbReference type="AlphaFoldDB" id="A0A194VBE4"/>
<dbReference type="PANTHER" id="PTHR23501:SF199">
    <property type="entry name" value="MFS EFFLUX TRANSPORTER INPD-RELATED"/>
    <property type="match status" value="1"/>
</dbReference>
<dbReference type="PANTHER" id="PTHR23501">
    <property type="entry name" value="MAJOR FACILITATOR SUPERFAMILY"/>
    <property type="match status" value="1"/>
</dbReference>
<dbReference type="OrthoDB" id="10021397at2759"/>